<dbReference type="RefSeq" id="XP_062734777.1">
    <property type="nucleotide sequence ID" value="XM_062876202.1"/>
</dbReference>
<protein>
    <recommendedName>
        <fullName evidence="2">Ecp2 effector protein-like domain-containing protein</fullName>
    </recommendedName>
</protein>
<keyword evidence="1" id="KW-0732">Signal</keyword>
<feature type="chain" id="PRO_5045440544" description="Ecp2 effector protein-like domain-containing protein" evidence="1">
    <location>
        <begin position="21"/>
        <end position="184"/>
    </location>
</feature>
<name>A0ABR0FQ16_9PEZI</name>
<reference evidence="3 4" key="1">
    <citation type="journal article" date="2023" name="bioRxiv">
        <title>High-quality genome assemblies of four members of thePodospora anserinaspecies complex.</title>
        <authorList>
            <person name="Ament-Velasquez S.L."/>
            <person name="Vogan A.A."/>
            <person name="Wallerman O."/>
            <person name="Hartmann F."/>
            <person name="Gautier V."/>
            <person name="Silar P."/>
            <person name="Giraud T."/>
            <person name="Johannesson H."/>
        </authorList>
    </citation>
    <scope>NUCLEOTIDE SEQUENCE [LARGE SCALE GENOMIC DNA]</scope>
    <source>
        <strain evidence="3 4">CBS 112042</strain>
    </source>
</reference>
<feature type="domain" description="Ecp2 effector protein-like" evidence="2">
    <location>
        <begin position="43"/>
        <end position="153"/>
    </location>
</feature>
<evidence type="ECO:0000313" key="3">
    <source>
        <dbReference type="EMBL" id="KAK4645801.1"/>
    </source>
</evidence>
<feature type="signal peptide" evidence="1">
    <location>
        <begin position="1"/>
        <end position="20"/>
    </location>
</feature>
<evidence type="ECO:0000256" key="1">
    <source>
        <dbReference type="SAM" id="SignalP"/>
    </source>
</evidence>
<dbReference type="GeneID" id="87895684"/>
<dbReference type="EMBL" id="JAFFGZ010000004">
    <property type="protein sequence ID" value="KAK4645801.1"/>
    <property type="molecule type" value="Genomic_DNA"/>
</dbReference>
<comment type="caution">
    <text evidence="3">The sequence shown here is derived from an EMBL/GenBank/DDBJ whole genome shotgun (WGS) entry which is preliminary data.</text>
</comment>
<evidence type="ECO:0000259" key="2">
    <source>
        <dbReference type="Pfam" id="PF14856"/>
    </source>
</evidence>
<gene>
    <name evidence="3" type="ORF">QC761_204765</name>
</gene>
<evidence type="ECO:0000313" key="4">
    <source>
        <dbReference type="Proteomes" id="UP001322138"/>
    </source>
</evidence>
<proteinExistence type="predicted"/>
<accession>A0ABR0FQ16</accession>
<sequence length="184" mass="19496">MHVSNLCLAATAFLAIEVQAAPATQATTNALHLGTQNSPVGHHCGVSTYLNYLSTSLVNDCLKMLDNLSPDSGGGGEDGLNRGDMDWTIVGDFHREIGKYSTCAFGCHVTYPQGALAMIGIDDVRRVVQRSIEMFKHAGDGGDKVGAQGDFECDFAGSAGKTVSWYLFNPIINSTCFDGGPWSG</sequence>
<keyword evidence="4" id="KW-1185">Reference proteome</keyword>
<dbReference type="InterPro" id="IPR029226">
    <property type="entry name" value="Ecp2-like"/>
</dbReference>
<dbReference type="Pfam" id="PF14856">
    <property type="entry name" value="Hce2"/>
    <property type="match status" value="1"/>
</dbReference>
<organism evidence="3 4">
    <name type="scientific">Podospora bellae-mahoneyi</name>
    <dbReference type="NCBI Taxonomy" id="2093777"/>
    <lineage>
        <taxon>Eukaryota</taxon>
        <taxon>Fungi</taxon>
        <taxon>Dikarya</taxon>
        <taxon>Ascomycota</taxon>
        <taxon>Pezizomycotina</taxon>
        <taxon>Sordariomycetes</taxon>
        <taxon>Sordariomycetidae</taxon>
        <taxon>Sordariales</taxon>
        <taxon>Podosporaceae</taxon>
        <taxon>Podospora</taxon>
    </lineage>
</organism>
<dbReference type="Proteomes" id="UP001322138">
    <property type="component" value="Unassembled WGS sequence"/>
</dbReference>